<sequence length="924" mass="102961">MLSIRIWIVPLLLLPPVLAQSPIDCNFDDNEDVKGPLCGWKPDEEGSQIWHTGNAVLVDSAHSIIKPGKSNDRFAFVQGQFGSSEGQLVSPILRTAPGMTNQLRFSYWKSAFEPILDICLKYITEDRLDCIDAIIGGGEEKWVKRALDLPSSSEPFSVVFRARGIHSKEDLIGLDDIKLALPEDEEQIPDTNELAGFEPKYGIKKDLSEYGNPSDERLKYSNPNDSGSKHSNPNSGGFKYSNPTDDNSKYSNLKDETSKYRNPTDSRPQYDMKTKDSGAKSPFKDSESKSAFRSFDENSSYKHSEASNSKKNRELKPVLTSKATYERIGLSETEKSAGINSFEMRRSQPVIRPNKNPFEMDEERLPLQEEEKPIQLSERSYPDKHDNSNSVLSQFPDFPSLDTIRRDEDHHLPKDKLAEDTFTCKAVKCTFLETTCFWSLNNKWNKGDGSVALEAKGNEKMVSGIFRAPPGQYYIDFDVWMSDNTELKIVQITEDVGEEVQFQRQGGASDRYHTYRAPIHGALTPIRIEFQASLPAKAFLTLSNTRLVDPSGEEMACETLGFANITKSLKPESNGINGNVVKSRPVDNPLWPTFPPPLLGNPFVFPPLGVPLQPLPAPPAILTPFNPFAQTNFNFGNTLDNTVSSPSISTPNSITPITPMKDSTTRLTAVQQIDENKSYPAFTFPTLPPMPVFGVPNVPTMFPSVLKPMSTKPQPHITFVDATTVEKFHDFPSNDADLVTKPSKIIGRPKSVQARWGTAQMDSVSHQHHQMLENLEKDGVLDKILQNPIARPIIEGQIKRLAAQYGLDSNAFTDPRQMEQIKRLVGPKMFSKLPGIINGMPKNVVSTDREEMALGAESGEVSKVQPIRPVNVDKDDFERVMKQLDQTSQTEASPLVQKLFRTLGGQSSSDAFDNAIADGQRMLV</sequence>
<dbReference type="OrthoDB" id="5807587at2759"/>
<dbReference type="SUPFAM" id="SSF49899">
    <property type="entry name" value="Concanavalin A-like lectins/glucanases"/>
    <property type="match status" value="1"/>
</dbReference>
<reference evidence="4" key="1">
    <citation type="submission" date="2020-09" db="EMBL/GenBank/DDBJ databases">
        <authorList>
            <person name="Kikuchi T."/>
        </authorList>
    </citation>
    <scope>NUCLEOTIDE SEQUENCE</scope>
    <source>
        <strain evidence="4">SH1</strain>
    </source>
</reference>
<evidence type="ECO:0000256" key="2">
    <source>
        <dbReference type="SAM" id="SignalP"/>
    </source>
</evidence>
<evidence type="ECO:0000256" key="1">
    <source>
        <dbReference type="SAM" id="MobiDB-lite"/>
    </source>
</evidence>
<feature type="region of interest" description="Disordered" evidence="1">
    <location>
        <begin position="205"/>
        <end position="315"/>
    </location>
</feature>
<dbReference type="Pfam" id="PF00629">
    <property type="entry name" value="MAM"/>
    <property type="match status" value="1"/>
</dbReference>
<dbReference type="SMART" id="SM00137">
    <property type="entry name" value="MAM"/>
    <property type="match status" value="1"/>
</dbReference>
<feature type="compositionally biased region" description="Basic and acidic residues" evidence="1">
    <location>
        <begin position="363"/>
        <end position="373"/>
    </location>
</feature>
<evidence type="ECO:0000313" key="5">
    <source>
        <dbReference type="Proteomes" id="UP000614601"/>
    </source>
</evidence>
<feature type="chain" id="PRO_5035594319" description="MAM domain-containing protein" evidence="2">
    <location>
        <begin position="20"/>
        <end position="924"/>
    </location>
</feature>
<feature type="compositionally biased region" description="Basic and acidic residues" evidence="1">
    <location>
        <begin position="246"/>
        <end position="305"/>
    </location>
</feature>
<feature type="compositionally biased region" description="Polar residues" evidence="1">
    <location>
        <begin position="221"/>
        <end position="245"/>
    </location>
</feature>
<organism evidence="4 5">
    <name type="scientific">Bursaphelenchus okinawaensis</name>
    <dbReference type="NCBI Taxonomy" id="465554"/>
    <lineage>
        <taxon>Eukaryota</taxon>
        <taxon>Metazoa</taxon>
        <taxon>Ecdysozoa</taxon>
        <taxon>Nematoda</taxon>
        <taxon>Chromadorea</taxon>
        <taxon>Rhabditida</taxon>
        <taxon>Tylenchina</taxon>
        <taxon>Tylenchomorpha</taxon>
        <taxon>Aphelenchoidea</taxon>
        <taxon>Aphelenchoididae</taxon>
        <taxon>Bursaphelenchus</taxon>
    </lineage>
</organism>
<dbReference type="Proteomes" id="UP000614601">
    <property type="component" value="Unassembled WGS sequence"/>
</dbReference>
<dbReference type="InterPro" id="IPR013320">
    <property type="entry name" value="ConA-like_dom_sf"/>
</dbReference>
<dbReference type="Gene3D" id="2.60.120.200">
    <property type="match status" value="1"/>
</dbReference>
<evidence type="ECO:0000313" key="4">
    <source>
        <dbReference type="EMBL" id="CAD5205460.1"/>
    </source>
</evidence>
<dbReference type="Proteomes" id="UP000783686">
    <property type="component" value="Unassembled WGS sequence"/>
</dbReference>
<dbReference type="EMBL" id="CAJFDH010000001">
    <property type="protein sequence ID" value="CAD5205460.1"/>
    <property type="molecule type" value="Genomic_DNA"/>
</dbReference>
<keyword evidence="2" id="KW-0732">Signal</keyword>
<evidence type="ECO:0000259" key="3">
    <source>
        <dbReference type="PROSITE" id="PS50060"/>
    </source>
</evidence>
<proteinExistence type="predicted"/>
<name>A0A811JQ44_9BILA</name>
<feature type="compositionally biased region" description="Basic and acidic residues" evidence="1">
    <location>
        <begin position="205"/>
        <end position="219"/>
    </location>
</feature>
<gene>
    <name evidence="4" type="ORF">BOKJ2_LOCUS144</name>
</gene>
<feature type="region of interest" description="Disordered" evidence="1">
    <location>
        <begin position="351"/>
        <end position="389"/>
    </location>
</feature>
<feature type="domain" description="MAM" evidence="3">
    <location>
        <begin position="23"/>
        <end position="180"/>
    </location>
</feature>
<keyword evidence="5" id="KW-1185">Reference proteome</keyword>
<feature type="signal peptide" evidence="2">
    <location>
        <begin position="1"/>
        <end position="19"/>
    </location>
</feature>
<protein>
    <recommendedName>
        <fullName evidence="3">MAM domain-containing protein</fullName>
    </recommendedName>
</protein>
<dbReference type="EMBL" id="CAJFCW020000001">
    <property type="protein sequence ID" value="CAG9077527.1"/>
    <property type="molecule type" value="Genomic_DNA"/>
</dbReference>
<comment type="caution">
    <text evidence="4">The sequence shown here is derived from an EMBL/GenBank/DDBJ whole genome shotgun (WGS) entry which is preliminary data.</text>
</comment>
<accession>A0A811JQ44</accession>
<dbReference type="GO" id="GO:0016020">
    <property type="term" value="C:membrane"/>
    <property type="evidence" value="ECO:0007669"/>
    <property type="project" value="InterPro"/>
</dbReference>
<dbReference type="InterPro" id="IPR000998">
    <property type="entry name" value="MAM_dom"/>
</dbReference>
<dbReference type="AlphaFoldDB" id="A0A811JQ44"/>
<dbReference type="PROSITE" id="PS50060">
    <property type="entry name" value="MAM_2"/>
    <property type="match status" value="1"/>
</dbReference>